<dbReference type="Gene3D" id="2.60.40.730">
    <property type="entry name" value="SOR catalytic domain"/>
    <property type="match status" value="1"/>
</dbReference>
<dbReference type="InterPro" id="IPR036073">
    <property type="entry name" value="Desulfoferrodoxin_Fe-bd_dom_sf"/>
</dbReference>
<dbReference type="NCBIfam" id="TIGR00319">
    <property type="entry name" value="desulf_FeS4"/>
    <property type="match status" value="1"/>
</dbReference>
<dbReference type="InterPro" id="IPR002742">
    <property type="entry name" value="Desulfoferrodoxin_Fe-bd_dom"/>
</dbReference>
<dbReference type="SUPFAM" id="SSF49367">
    <property type="entry name" value="Superoxide reductase-like"/>
    <property type="match status" value="1"/>
</dbReference>
<evidence type="ECO:0000313" key="16">
    <source>
        <dbReference type="Proteomes" id="UP000576550"/>
    </source>
</evidence>
<dbReference type="AlphaFoldDB" id="A0A832R9Y2"/>
<evidence type="ECO:0000256" key="12">
    <source>
        <dbReference type="PIRSR" id="PIRSR604793-1"/>
    </source>
</evidence>
<gene>
    <name evidence="15" type="ORF">GX533_02190</name>
</gene>
<keyword evidence="7" id="KW-0249">Electron transport</keyword>
<dbReference type="GO" id="GO:0019430">
    <property type="term" value="P:removal of superoxide radicals"/>
    <property type="evidence" value="ECO:0007669"/>
    <property type="project" value="InterPro"/>
</dbReference>
<reference evidence="15 16" key="1">
    <citation type="journal article" date="2020" name="Biotechnol. Biofuels">
        <title>New insights from the biogas microbiome by comprehensive genome-resolved metagenomics of nearly 1600 species originating from multiple anaerobic digesters.</title>
        <authorList>
            <person name="Campanaro S."/>
            <person name="Treu L."/>
            <person name="Rodriguez-R L.M."/>
            <person name="Kovalovszki A."/>
            <person name="Ziels R.M."/>
            <person name="Maus I."/>
            <person name="Zhu X."/>
            <person name="Kougias P.G."/>
            <person name="Basile A."/>
            <person name="Luo G."/>
            <person name="Schluter A."/>
            <person name="Konstantinidis K.T."/>
            <person name="Angelidaki I."/>
        </authorList>
    </citation>
    <scope>NUCLEOTIDE SEQUENCE [LARGE SCALE GENOMIC DNA]</scope>
    <source>
        <strain evidence="15">AS05jafATM_89</strain>
    </source>
</reference>
<comment type="cofactor">
    <cofactor evidence="12">
        <name>Fe(2+)</name>
        <dbReference type="ChEBI" id="CHEBI:29033"/>
    </cofactor>
    <text evidence="12">Binds 1 Fe(2+) ion per subunit. The iron ion 2 is coordinated via four histidines and one cysteine residue.</text>
</comment>
<feature type="binding site" evidence="12">
    <location>
        <position position="75"/>
    </location>
    <ligand>
        <name>Fe cation</name>
        <dbReference type="ChEBI" id="CHEBI:24875"/>
        <label>2</label>
        <note>catalytic</note>
    </ligand>
</feature>
<feature type="binding site" evidence="12">
    <location>
        <position position="117"/>
    </location>
    <ligand>
        <name>Fe cation</name>
        <dbReference type="ChEBI" id="CHEBI:24875"/>
        <label>1</label>
    </ligand>
</feature>
<name>A0A832R9Y2_9BACT</name>
<dbReference type="NCBIfam" id="TIGR00320">
    <property type="entry name" value="dfx_rbo"/>
    <property type="match status" value="1"/>
</dbReference>
<sequence length="127" mass="14631">MTKRHQVYKCNICGNIVEVLHEGAGTLVCCAQDMVLFEEKKEEEGNEKHLPVVKVEGNKVIVEVGSVPHPMEEIHYIEWIEVINGDESKKVFLKPNQEPKAEFLFEKIGELRVREYCNLHGLWETVV</sequence>
<comment type="catalytic activity">
    <reaction evidence="11">
        <text>reduced [rubredoxin] + superoxide + 2 H(+) = oxidized [rubredoxin] + H2O2</text>
        <dbReference type="Rhea" id="RHEA:21324"/>
        <dbReference type="Rhea" id="RHEA-COMP:10302"/>
        <dbReference type="Rhea" id="RHEA-COMP:10303"/>
        <dbReference type="ChEBI" id="CHEBI:15378"/>
        <dbReference type="ChEBI" id="CHEBI:16240"/>
        <dbReference type="ChEBI" id="CHEBI:18421"/>
        <dbReference type="ChEBI" id="CHEBI:29033"/>
        <dbReference type="ChEBI" id="CHEBI:29034"/>
        <dbReference type="EC" id="1.15.1.2"/>
    </reaction>
</comment>
<dbReference type="InterPro" id="IPR004462">
    <property type="entry name" value="Desulfoferrodoxin_N"/>
</dbReference>
<dbReference type="EC" id="1.15.1.2" evidence="3"/>
<dbReference type="InterPro" id="IPR051233">
    <property type="entry name" value="Desulfoferrodoxin_SOR"/>
</dbReference>
<feature type="domain" description="Desulfoferrodoxin N-terminal" evidence="14">
    <location>
        <begin position="2"/>
        <end position="36"/>
    </location>
</feature>
<dbReference type="NCBIfam" id="TIGR00332">
    <property type="entry name" value="neela_ferrous"/>
    <property type="match status" value="1"/>
</dbReference>
<evidence type="ECO:0000256" key="8">
    <source>
        <dbReference type="ARBA" id="ARBA00023004"/>
    </source>
</evidence>
<dbReference type="InterPro" id="IPR004793">
    <property type="entry name" value="Desulfoferrodoxin_rbo"/>
</dbReference>
<comment type="function">
    <text evidence="9">Catalyzes the one-electron reduction of superoxide anion radical to hydrogen peroxide at a nonheme ferrous iron center. Plays a fundamental role in case of oxidative stress via its superoxide detoxification activity.</text>
</comment>
<dbReference type="EMBL" id="DUTP01000003">
    <property type="protein sequence ID" value="HHX99467.1"/>
    <property type="molecule type" value="Genomic_DNA"/>
</dbReference>
<dbReference type="Pfam" id="PF01880">
    <property type="entry name" value="Desulfoferrodox"/>
    <property type="match status" value="1"/>
</dbReference>
<comment type="cofactor">
    <cofactor evidence="12">
        <name>Fe(3+)</name>
        <dbReference type="ChEBI" id="CHEBI:29034"/>
    </cofactor>
    <text evidence="12">Binds 1 Fe(3+) ion per subunit. The iron ion 1 is coordinated via 4 cysteine residues.</text>
</comment>
<dbReference type="GO" id="GO:0005506">
    <property type="term" value="F:iron ion binding"/>
    <property type="evidence" value="ECO:0007669"/>
    <property type="project" value="InterPro"/>
</dbReference>
<dbReference type="PANTHER" id="PTHR36541">
    <property type="entry name" value="SUPEROXIDE REDUCTASE-RELATED"/>
    <property type="match status" value="1"/>
</dbReference>
<comment type="similarity">
    <text evidence="2">Belongs to the desulfoferrodoxin family.</text>
</comment>
<evidence type="ECO:0000256" key="5">
    <source>
        <dbReference type="ARBA" id="ARBA00022448"/>
    </source>
</evidence>
<keyword evidence="5" id="KW-0813">Transport</keyword>
<dbReference type="Proteomes" id="UP000576550">
    <property type="component" value="Unassembled WGS sequence"/>
</dbReference>
<evidence type="ECO:0000256" key="6">
    <source>
        <dbReference type="ARBA" id="ARBA00022723"/>
    </source>
</evidence>
<dbReference type="GO" id="GO:0050605">
    <property type="term" value="F:superoxide reductase activity"/>
    <property type="evidence" value="ECO:0007669"/>
    <property type="project" value="UniProtKB-EC"/>
</dbReference>
<evidence type="ECO:0000256" key="3">
    <source>
        <dbReference type="ARBA" id="ARBA00012679"/>
    </source>
</evidence>
<keyword evidence="6 12" id="KW-0479">Metal-binding</keyword>
<dbReference type="InterPro" id="IPR038094">
    <property type="entry name" value="Desulfoferrodoxin_N_sf"/>
</dbReference>
<evidence type="ECO:0000256" key="2">
    <source>
        <dbReference type="ARBA" id="ARBA00005941"/>
    </source>
</evidence>
<evidence type="ECO:0000259" key="14">
    <source>
        <dbReference type="Pfam" id="PF06397"/>
    </source>
</evidence>
<keyword evidence="8 12" id="KW-0408">Iron</keyword>
<evidence type="ECO:0000259" key="13">
    <source>
        <dbReference type="Pfam" id="PF01880"/>
    </source>
</evidence>
<organism evidence="15 16">
    <name type="scientific">Candidatus Dojkabacteria bacterium</name>
    <dbReference type="NCBI Taxonomy" id="2099670"/>
    <lineage>
        <taxon>Bacteria</taxon>
        <taxon>Candidatus Dojkabacteria</taxon>
    </lineage>
</organism>
<comment type="caution">
    <text evidence="15">The sequence shown here is derived from an EMBL/GenBank/DDBJ whole genome shotgun (WGS) entry which is preliminary data.</text>
</comment>
<feature type="binding site" evidence="12">
    <location>
        <position position="30"/>
    </location>
    <ligand>
        <name>Fe cation</name>
        <dbReference type="ChEBI" id="CHEBI:24875"/>
        <label>1</label>
    </ligand>
</feature>
<feature type="binding site" evidence="12">
    <location>
        <position position="10"/>
    </location>
    <ligand>
        <name>Fe cation</name>
        <dbReference type="ChEBI" id="CHEBI:24875"/>
        <label>1</label>
    </ligand>
</feature>
<feature type="domain" description="Desulfoferrodoxin ferrous iron-binding" evidence="13">
    <location>
        <begin position="43"/>
        <end position="125"/>
    </location>
</feature>
<feature type="binding site" evidence="12">
    <location>
        <position position="13"/>
    </location>
    <ligand>
        <name>Fe cation</name>
        <dbReference type="ChEBI" id="CHEBI:24875"/>
        <label>1</label>
    </ligand>
</feature>
<proteinExistence type="inferred from homology"/>
<evidence type="ECO:0000256" key="9">
    <source>
        <dbReference type="ARBA" id="ARBA00024690"/>
    </source>
</evidence>
<feature type="binding site" evidence="12">
    <location>
        <position position="29"/>
    </location>
    <ligand>
        <name>Fe cation</name>
        <dbReference type="ChEBI" id="CHEBI:24875"/>
        <label>1</label>
    </ligand>
</feature>
<dbReference type="SUPFAM" id="SSF57802">
    <property type="entry name" value="Rubredoxin-like"/>
    <property type="match status" value="1"/>
</dbReference>
<feature type="binding site" evidence="12">
    <location>
        <position position="120"/>
    </location>
    <ligand>
        <name>Fe cation</name>
        <dbReference type="ChEBI" id="CHEBI:24875"/>
        <label>1</label>
    </ligand>
</feature>
<feature type="binding site" evidence="12">
    <location>
        <position position="69"/>
    </location>
    <ligand>
        <name>Fe cation</name>
        <dbReference type="ChEBI" id="CHEBI:24875"/>
        <label>2</label>
        <note>catalytic</note>
    </ligand>
</feature>
<comment type="cofactor">
    <cofactor evidence="1">
        <name>Cu(2+)</name>
        <dbReference type="ChEBI" id="CHEBI:29036"/>
    </cofactor>
</comment>
<dbReference type="Gene3D" id="2.20.28.100">
    <property type="entry name" value="Desulphoferrodoxin, N-terminal domain"/>
    <property type="match status" value="1"/>
</dbReference>
<evidence type="ECO:0000256" key="1">
    <source>
        <dbReference type="ARBA" id="ARBA00001973"/>
    </source>
</evidence>
<accession>A0A832R9Y2</accession>
<evidence type="ECO:0000313" key="15">
    <source>
        <dbReference type="EMBL" id="HHX99467.1"/>
    </source>
</evidence>
<evidence type="ECO:0000256" key="4">
    <source>
        <dbReference type="ARBA" id="ARBA00014839"/>
    </source>
</evidence>
<evidence type="ECO:0000256" key="11">
    <source>
        <dbReference type="ARBA" id="ARBA00047448"/>
    </source>
</evidence>
<dbReference type="CDD" id="cd00974">
    <property type="entry name" value="DSRD"/>
    <property type="match status" value="1"/>
</dbReference>
<dbReference type="Pfam" id="PF06397">
    <property type="entry name" value="Desulfoferrod_N"/>
    <property type="match status" value="1"/>
</dbReference>
<protein>
    <recommendedName>
        <fullName evidence="4">Desulfoferrodoxin</fullName>
        <ecNumber evidence="3">1.15.1.2</ecNumber>
    </recommendedName>
    <alternativeName>
        <fullName evidence="10">Superoxide reductase</fullName>
    </alternativeName>
</protein>
<dbReference type="PANTHER" id="PTHR36541:SF1">
    <property type="entry name" value="SUPEROXIDE REDUCTASE-RELATED"/>
    <property type="match status" value="1"/>
</dbReference>
<evidence type="ECO:0000256" key="10">
    <source>
        <dbReference type="ARBA" id="ARBA00031398"/>
    </source>
</evidence>
<feature type="binding site" evidence="12">
    <location>
        <position position="49"/>
    </location>
    <ligand>
        <name>Fe cation</name>
        <dbReference type="ChEBI" id="CHEBI:24875"/>
        <label>2</label>
        <note>catalytic</note>
    </ligand>
</feature>
<evidence type="ECO:0000256" key="7">
    <source>
        <dbReference type="ARBA" id="ARBA00022982"/>
    </source>
</evidence>